<dbReference type="SUPFAM" id="SSF51206">
    <property type="entry name" value="cAMP-binding domain-like"/>
    <property type="match status" value="1"/>
</dbReference>
<dbReference type="InterPro" id="IPR050397">
    <property type="entry name" value="Env_Response_Regulators"/>
</dbReference>
<keyword evidence="8" id="KW-1185">Reference proteome</keyword>
<keyword evidence="2" id="KW-0238">DNA-binding</keyword>
<keyword evidence="3" id="KW-0010">Activator</keyword>
<dbReference type="InterPro" id="IPR012318">
    <property type="entry name" value="HTH_CRP"/>
</dbReference>
<evidence type="ECO:0000313" key="7">
    <source>
        <dbReference type="EMBL" id="MFC0394300.1"/>
    </source>
</evidence>
<dbReference type="EMBL" id="JBHLVF010000041">
    <property type="protein sequence ID" value="MFC0394300.1"/>
    <property type="molecule type" value="Genomic_DNA"/>
</dbReference>
<evidence type="ECO:0000256" key="1">
    <source>
        <dbReference type="ARBA" id="ARBA00023015"/>
    </source>
</evidence>
<dbReference type="PANTHER" id="PTHR24567">
    <property type="entry name" value="CRP FAMILY TRANSCRIPTIONAL REGULATORY PROTEIN"/>
    <property type="match status" value="1"/>
</dbReference>
<evidence type="ECO:0000259" key="5">
    <source>
        <dbReference type="PROSITE" id="PS50042"/>
    </source>
</evidence>
<evidence type="ECO:0000256" key="3">
    <source>
        <dbReference type="ARBA" id="ARBA00023159"/>
    </source>
</evidence>
<accession>A0ABV6JHJ9</accession>
<reference evidence="7 8" key="1">
    <citation type="submission" date="2024-09" db="EMBL/GenBank/DDBJ databases">
        <authorList>
            <person name="Sun Q."/>
            <person name="Mori K."/>
        </authorList>
    </citation>
    <scope>NUCLEOTIDE SEQUENCE [LARGE SCALE GENOMIC DNA]</scope>
    <source>
        <strain evidence="7 8">CCM 4839</strain>
    </source>
</reference>
<feature type="domain" description="HTH crp-type" evidence="6">
    <location>
        <begin position="149"/>
        <end position="220"/>
    </location>
</feature>
<dbReference type="CDD" id="cd00038">
    <property type="entry name" value="CAP_ED"/>
    <property type="match status" value="1"/>
</dbReference>
<feature type="domain" description="Cyclic nucleotide-binding" evidence="5">
    <location>
        <begin position="26"/>
        <end position="116"/>
    </location>
</feature>
<dbReference type="Gene3D" id="1.10.10.10">
    <property type="entry name" value="Winged helix-like DNA-binding domain superfamily/Winged helix DNA-binding domain"/>
    <property type="match status" value="1"/>
</dbReference>
<keyword evidence="4" id="KW-0804">Transcription</keyword>
<dbReference type="PANTHER" id="PTHR24567:SF26">
    <property type="entry name" value="REGULATORY PROTEIN YEIL"/>
    <property type="match status" value="1"/>
</dbReference>
<comment type="caution">
    <text evidence="7">The sequence shown here is derived from an EMBL/GenBank/DDBJ whole genome shotgun (WGS) entry which is preliminary data.</text>
</comment>
<name>A0ABV6JHJ9_9BACL</name>
<protein>
    <submittedName>
        <fullName evidence="7">Crp/Fnr family transcriptional regulator</fullName>
    </submittedName>
</protein>
<evidence type="ECO:0000256" key="2">
    <source>
        <dbReference type="ARBA" id="ARBA00023125"/>
    </source>
</evidence>
<dbReference type="Pfam" id="PF13545">
    <property type="entry name" value="HTH_Crp_2"/>
    <property type="match status" value="1"/>
</dbReference>
<dbReference type="InterPro" id="IPR014710">
    <property type="entry name" value="RmlC-like_jellyroll"/>
</dbReference>
<sequence>MKEIHDRERLNHYLHMYQIVSIFSEQLIPHLSLYSYMPGESICSRGEPSQYLYILVEGKIKIYTTTEEGKTLILSIKKPLEAVGDIEYVHGTDIMNTVEAVSSVHMIVIHHRWLRKYGSDYAPLLQFLLGIITQKFFIKSNSLSFNMMYTVEVRLASYLLSDSLYESDSLHEGLLSTAHLKDAADIIGTSYRHLNRVIKQFCTDGFIERSKGFIHIKNREGLKALAGHNIYE</sequence>
<dbReference type="PROSITE" id="PS50042">
    <property type="entry name" value="CNMP_BINDING_3"/>
    <property type="match status" value="1"/>
</dbReference>
<dbReference type="InterPro" id="IPR036390">
    <property type="entry name" value="WH_DNA-bd_sf"/>
</dbReference>
<dbReference type="Pfam" id="PF00027">
    <property type="entry name" value="cNMP_binding"/>
    <property type="match status" value="1"/>
</dbReference>
<dbReference type="PROSITE" id="PS51063">
    <property type="entry name" value="HTH_CRP_2"/>
    <property type="match status" value="1"/>
</dbReference>
<keyword evidence="1" id="KW-0805">Transcription regulation</keyword>
<evidence type="ECO:0000313" key="8">
    <source>
        <dbReference type="Proteomes" id="UP001589818"/>
    </source>
</evidence>
<dbReference type="InterPro" id="IPR000595">
    <property type="entry name" value="cNMP-bd_dom"/>
</dbReference>
<evidence type="ECO:0000256" key="4">
    <source>
        <dbReference type="ARBA" id="ARBA00023163"/>
    </source>
</evidence>
<evidence type="ECO:0000259" key="6">
    <source>
        <dbReference type="PROSITE" id="PS51063"/>
    </source>
</evidence>
<dbReference type="RefSeq" id="WP_204815455.1">
    <property type="nucleotide sequence ID" value="NZ_JANHOF010000001.1"/>
</dbReference>
<organism evidence="7 8">
    <name type="scientific">Paenibacillus mendelii</name>
    <dbReference type="NCBI Taxonomy" id="206163"/>
    <lineage>
        <taxon>Bacteria</taxon>
        <taxon>Bacillati</taxon>
        <taxon>Bacillota</taxon>
        <taxon>Bacilli</taxon>
        <taxon>Bacillales</taxon>
        <taxon>Paenibacillaceae</taxon>
        <taxon>Paenibacillus</taxon>
    </lineage>
</organism>
<dbReference type="Gene3D" id="2.60.120.10">
    <property type="entry name" value="Jelly Rolls"/>
    <property type="match status" value="1"/>
</dbReference>
<gene>
    <name evidence="7" type="ORF">ACFFJ8_23415</name>
</gene>
<dbReference type="InterPro" id="IPR036388">
    <property type="entry name" value="WH-like_DNA-bd_sf"/>
</dbReference>
<dbReference type="InterPro" id="IPR018490">
    <property type="entry name" value="cNMP-bd_dom_sf"/>
</dbReference>
<dbReference type="Proteomes" id="UP001589818">
    <property type="component" value="Unassembled WGS sequence"/>
</dbReference>
<proteinExistence type="predicted"/>
<dbReference type="SUPFAM" id="SSF46785">
    <property type="entry name" value="Winged helix' DNA-binding domain"/>
    <property type="match status" value="1"/>
</dbReference>